<comment type="caution">
    <text evidence="1">The sequence shown here is derived from an EMBL/GenBank/DDBJ whole genome shotgun (WGS) entry which is preliminary data.</text>
</comment>
<accession>A0A2M8LBD0</accession>
<dbReference type="EMBL" id="PFEQ01000014">
    <property type="protein sequence ID" value="PJE73895.1"/>
    <property type="molecule type" value="Genomic_DNA"/>
</dbReference>
<name>A0A2M8LBD0_9BACT</name>
<reference evidence="2" key="1">
    <citation type="submission" date="2017-09" db="EMBL/GenBank/DDBJ databases">
        <title>Depth-based differentiation of microbial function through sediment-hosted aquifers and enrichment of novel symbionts in the deep terrestrial subsurface.</title>
        <authorList>
            <person name="Probst A.J."/>
            <person name="Ladd B."/>
            <person name="Jarett J.K."/>
            <person name="Geller-Mcgrath D.E."/>
            <person name="Sieber C.M.K."/>
            <person name="Emerson J.B."/>
            <person name="Anantharaman K."/>
            <person name="Thomas B.C."/>
            <person name="Malmstrom R."/>
            <person name="Stieglmeier M."/>
            <person name="Klingl A."/>
            <person name="Woyke T."/>
            <person name="Ryan C.M."/>
            <person name="Banfield J.F."/>
        </authorList>
    </citation>
    <scope>NUCLEOTIDE SEQUENCE [LARGE SCALE GENOMIC DNA]</scope>
</reference>
<evidence type="ECO:0000313" key="1">
    <source>
        <dbReference type="EMBL" id="PJE73895.1"/>
    </source>
</evidence>
<dbReference type="Proteomes" id="UP000228700">
    <property type="component" value="Unassembled WGS sequence"/>
</dbReference>
<gene>
    <name evidence="1" type="ORF">COV01_03575</name>
</gene>
<protein>
    <submittedName>
        <fullName evidence="1">Uncharacterized protein</fullName>
    </submittedName>
</protein>
<proteinExistence type="predicted"/>
<dbReference type="AlphaFoldDB" id="A0A2M8LBD0"/>
<organism evidence="1 2">
    <name type="scientific">Candidatus Taylorbacteria bacterium CG10_big_fil_rev_8_21_14_0_10_41_48</name>
    <dbReference type="NCBI Taxonomy" id="1975024"/>
    <lineage>
        <taxon>Bacteria</taxon>
        <taxon>Candidatus Tayloriibacteriota</taxon>
    </lineage>
</organism>
<sequence length="81" mass="9755">MVLLHKINKAIKIRMIKPLWLPVKKPRFFLLAYQEEFGGIKNDLYFKGLMLKYPEYELVISPISHLVDNYYLFGRLRIIKK</sequence>
<evidence type="ECO:0000313" key="2">
    <source>
        <dbReference type="Proteomes" id="UP000228700"/>
    </source>
</evidence>